<dbReference type="PROSITE" id="PS50109">
    <property type="entry name" value="HIS_KIN"/>
    <property type="match status" value="1"/>
</dbReference>
<sequence length="336" mass="38624">MLISTLISCCLFIIAILFILFERDELAIVANTLGLVLTLIALSKKKNKSGKTWKLNTINSTKVALNALTRKNFDDINFKILEKENNPYTSELKALSEAMQKQQNRIQKRTKKLHEKNMQNVQLLSTISHEIKNPLSVIQASIETILIQPNLDSTMRDKLLNRILMYSKKINALLNKLTLSQSLEHSVIAVKMENFYLKNLCEEVIEGFKNYLLKSVYVDKRVILEGENREVFADRILIEQVLNNLIYNALKYAKSLVIVRIKPQYFEVINDGNGVDKQELGLLTKKFYQGEGAKKNEHSLGLGLFIVKEIAKIHNTKVEFFSRQNKKEGLCVRFYV</sequence>
<dbReference type="InterPro" id="IPR003661">
    <property type="entry name" value="HisK_dim/P_dom"/>
</dbReference>
<keyword evidence="7" id="KW-1133">Transmembrane helix</keyword>
<dbReference type="EMBL" id="QBIU01000001">
    <property type="protein sequence ID" value="MWV69804.1"/>
    <property type="molecule type" value="Genomic_DNA"/>
</dbReference>
<dbReference type="CDD" id="cd00082">
    <property type="entry name" value="HisKA"/>
    <property type="match status" value="1"/>
</dbReference>
<keyword evidence="3" id="KW-0597">Phosphoprotein</keyword>
<dbReference type="Gene3D" id="1.10.287.130">
    <property type="match status" value="1"/>
</dbReference>
<dbReference type="InterPro" id="IPR036890">
    <property type="entry name" value="HATPase_C_sf"/>
</dbReference>
<dbReference type="GO" id="GO:0016036">
    <property type="term" value="P:cellular response to phosphate starvation"/>
    <property type="evidence" value="ECO:0007669"/>
    <property type="project" value="TreeGrafter"/>
</dbReference>
<name>A0A6L7D6I0_9HELI</name>
<dbReference type="GO" id="GO:0004721">
    <property type="term" value="F:phosphoprotein phosphatase activity"/>
    <property type="evidence" value="ECO:0007669"/>
    <property type="project" value="TreeGrafter"/>
</dbReference>
<evidence type="ECO:0000256" key="1">
    <source>
        <dbReference type="ARBA" id="ARBA00000085"/>
    </source>
</evidence>
<proteinExistence type="predicted"/>
<dbReference type="SMART" id="SM00387">
    <property type="entry name" value="HATPase_c"/>
    <property type="match status" value="1"/>
</dbReference>
<dbReference type="AlphaFoldDB" id="A0A6L7D6I0"/>
<keyword evidence="6" id="KW-0902">Two-component regulatory system</keyword>
<feature type="transmembrane region" description="Helical" evidence="7">
    <location>
        <begin position="5"/>
        <end position="21"/>
    </location>
</feature>
<dbReference type="InterPro" id="IPR005467">
    <property type="entry name" value="His_kinase_dom"/>
</dbReference>
<dbReference type="Pfam" id="PF00512">
    <property type="entry name" value="HisKA"/>
    <property type="match status" value="1"/>
</dbReference>
<protein>
    <recommendedName>
        <fullName evidence="2">histidine kinase</fullName>
        <ecNumber evidence="2">2.7.13.3</ecNumber>
    </recommendedName>
</protein>
<comment type="catalytic activity">
    <reaction evidence="1">
        <text>ATP + protein L-histidine = ADP + protein N-phospho-L-histidine.</text>
        <dbReference type="EC" id="2.7.13.3"/>
    </reaction>
</comment>
<dbReference type="PANTHER" id="PTHR45453">
    <property type="entry name" value="PHOSPHATE REGULON SENSOR PROTEIN PHOR"/>
    <property type="match status" value="1"/>
</dbReference>
<gene>
    <name evidence="9" type="ORF">DCO61_07275</name>
</gene>
<feature type="domain" description="Histidine kinase" evidence="8">
    <location>
        <begin position="126"/>
        <end position="336"/>
    </location>
</feature>
<evidence type="ECO:0000313" key="10">
    <source>
        <dbReference type="Proteomes" id="UP000477070"/>
    </source>
</evidence>
<evidence type="ECO:0000313" key="9">
    <source>
        <dbReference type="EMBL" id="MWV69804.1"/>
    </source>
</evidence>
<dbReference type="InterPro" id="IPR003594">
    <property type="entry name" value="HATPase_dom"/>
</dbReference>
<organism evidence="9 10">
    <name type="scientific">Helicobacter saguini</name>
    <dbReference type="NCBI Taxonomy" id="1548018"/>
    <lineage>
        <taxon>Bacteria</taxon>
        <taxon>Pseudomonadati</taxon>
        <taxon>Campylobacterota</taxon>
        <taxon>Epsilonproteobacteria</taxon>
        <taxon>Campylobacterales</taxon>
        <taxon>Helicobacteraceae</taxon>
        <taxon>Helicobacter</taxon>
    </lineage>
</organism>
<dbReference type="CDD" id="cd00075">
    <property type="entry name" value="HATPase"/>
    <property type="match status" value="1"/>
</dbReference>
<dbReference type="PANTHER" id="PTHR45453:SF1">
    <property type="entry name" value="PHOSPHATE REGULON SENSOR PROTEIN PHOR"/>
    <property type="match status" value="1"/>
</dbReference>
<dbReference type="GO" id="GO:0005886">
    <property type="term" value="C:plasma membrane"/>
    <property type="evidence" value="ECO:0007669"/>
    <property type="project" value="TreeGrafter"/>
</dbReference>
<evidence type="ECO:0000256" key="4">
    <source>
        <dbReference type="ARBA" id="ARBA00022679"/>
    </source>
</evidence>
<dbReference type="SMART" id="SM00388">
    <property type="entry name" value="HisKA"/>
    <property type="match status" value="1"/>
</dbReference>
<dbReference type="SUPFAM" id="SSF47384">
    <property type="entry name" value="Homodimeric domain of signal transducing histidine kinase"/>
    <property type="match status" value="1"/>
</dbReference>
<keyword evidence="4" id="KW-0808">Transferase</keyword>
<evidence type="ECO:0000259" key="8">
    <source>
        <dbReference type="PROSITE" id="PS50109"/>
    </source>
</evidence>
<accession>A0A6L7D6I0</accession>
<evidence type="ECO:0000256" key="3">
    <source>
        <dbReference type="ARBA" id="ARBA00022553"/>
    </source>
</evidence>
<dbReference type="InterPro" id="IPR050351">
    <property type="entry name" value="BphY/WalK/GraS-like"/>
</dbReference>
<dbReference type="Proteomes" id="UP000477070">
    <property type="component" value="Unassembled WGS sequence"/>
</dbReference>
<dbReference type="SUPFAM" id="SSF55874">
    <property type="entry name" value="ATPase domain of HSP90 chaperone/DNA topoisomerase II/histidine kinase"/>
    <property type="match status" value="1"/>
</dbReference>
<dbReference type="InterPro" id="IPR036097">
    <property type="entry name" value="HisK_dim/P_sf"/>
</dbReference>
<dbReference type="Pfam" id="PF02518">
    <property type="entry name" value="HATPase_c"/>
    <property type="match status" value="1"/>
</dbReference>
<dbReference type="RefSeq" id="WP_118949264.1">
    <property type="nucleotide sequence ID" value="NZ_QBIU01000001.1"/>
</dbReference>
<evidence type="ECO:0000256" key="6">
    <source>
        <dbReference type="ARBA" id="ARBA00023012"/>
    </source>
</evidence>
<dbReference type="GO" id="GO:0000155">
    <property type="term" value="F:phosphorelay sensor kinase activity"/>
    <property type="evidence" value="ECO:0007669"/>
    <property type="project" value="InterPro"/>
</dbReference>
<evidence type="ECO:0000256" key="2">
    <source>
        <dbReference type="ARBA" id="ARBA00012438"/>
    </source>
</evidence>
<keyword evidence="5 9" id="KW-0418">Kinase</keyword>
<dbReference type="Gene3D" id="3.30.565.10">
    <property type="entry name" value="Histidine kinase-like ATPase, C-terminal domain"/>
    <property type="match status" value="1"/>
</dbReference>
<dbReference type="EC" id="2.7.13.3" evidence="2"/>
<feature type="transmembrane region" description="Helical" evidence="7">
    <location>
        <begin position="27"/>
        <end position="43"/>
    </location>
</feature>
<evidence type="ECO:0000256" key="5">
    <source>
        <dbReference type="ARBA" id="ARBA00022777"/>
    </source>
</evidence>
<keyword evidence="7" id="KW-0472">Membrane</keyword>
<keyword evidence="7" id="KW-0812">Transmembrane</keyword>
<evidence type="ECO:0000256" key="7">
    <source>
        <dbReference type="SAM" id="Phobius"/>
    </source>
</evidence>
<comment type="caution">
    <text evidence="9">The sequence shown here is derived from an EMBL/GenBank/DDBJ whole genome shotgun (WGS) entry which is preliminary data.</text>
</comment>
<reference evidence="9 10" key="1">
    <citation type="submission" date="2019-12" db="EMBL/GenBank/DDBJ databases">
        <title>Multi-Generational Helicobacter saguini Isolates.</title>
        <authorList>
            <person name="Mannion A."/>
            <person name="Shen Z."/>
            <person name="Fox J.G."/>
        </authorList>
    </citation>
    <scope>NUCLEOTIDE SEQUENCE [LARGE SCALE GENOMIC DNA]</scope>
    <source>
        <strain evidence="10">16-048 (F4)</strain>
    </source>
</reference>